<evidence type="ECO:0000313" key="5">
    <source>
        <dbReference type="Proteomes" id="UP000266292"/>
    </source>
</evidence>
<dbReference type="SUPFAM" id="SSF50156">
    <property type="entry name" value="PDZ domain-like"/>
    <property type="match status" value="1"/>
</dbReference>
<protein>
    <submittedName>
        <fullName evidence="4">Peptidase</fullName>
    </submittedName>
</protein>
<reference evidence="5" key="1">
    <citation type="submission" date="2017-05" db="EMBL/GenBank/DDBJ databases">
        <authorList>
            <person name="Ray J."/>
            <person name="Price M."/>
            <person name="Deutschbauer A."/>
        </authorList>
    </citation>
    <scope>NUCLEOTIDE SEQUENCE [LARGE SCALE GENOMIC DNA]</scope>
    <source>
        <strain evidence="5">DSM 19842</strain>
    </source>
</reference>
<dbReference type="STRING" id="709015.GCA_000472485_02358"/>
<dbReference type="AlphaFoldDB" id="A0A1X9YT23"/>
<proteinExistence type="predicted"/>
<feature type="chain" id="PRO_5011007649" evidence="1">
    <location>
        <begin position="23"/>
        <end position="599"/>
    </location>
</feature>
<dbReference type="Proteomes" id="UP000266292">
    <property type="component" value="Chromosome"/>
</dbReference>
<name>A0A1X9YT23_9BACT</name>
<accession>A0A1X9YT23</accession>
<dbReference type="EMBL" id="CP021235">
    <property type="protein sequence ID" value="ARS36035.1"/>
    <property type="molecule type" value="Genomic_DNA"/>
</dbReference>
<evidence type="ECO:0000259" key="3">
    <source>
        <dbReference type="Pfam" id="PF17899"/>
    </source>
</evidence>
<gene>
    <name evidence="4" type="ORF">CA264_11645</name>
</gene>
<dbReference type="InterPro" id="IPR027268">
    <property type="entry name" value="Peptidase_M4/M1_CTD_sf"/>
</dbReference>
<dbReference type="Gene3D" id="1.10.390.10">
    <property type="entry name" value="Neutral Protease Domain 2"/>
    <property type="match status" value="1"/>
</dbReference>
<dbReference type="OrthoDB" id="9778516at2"/>
<dbReference type="InterPro" id="IPR007963">
    <property type="entry name" value="Peptidase_M61_catalytic"/>
</dbReference>
<evidence type="ECO:0000259" key="2">
    <source>
        <dbReference type="Pfam" id="PF05299"/>
    </source>
</evidence>
<dbReference type="Pfam" id="PF17899">
    <property type="entry name" value="Peptidase_M61_N"/>
    <property type="match status" value="1"/>
</dbReference>
<dbReference type="KEGG" id="pact:CA264_11645"/>
<dbReference type="SUPFAM" id="SSF55486">
    <property type="entry name" value="Metalloproteases ('zincins'), catalytic domain"/>
    <property type="match status" value="1"/>
</dbReference>
<evidence type="ECO:0000256" key="1">
    <source>
        <dbReference type="SAM" id="SignalP"/>
    </source>
</evidence>
<dbReference type="RefSeq" id="WP_025607349.1">
    <property type="nucleotide sequence ID" value="NZ_CP021235.1"/>
</dbReference>
<organism evidence="4 5">
    <name type="scientific">Pontibacter actiniarum</name>
    <dbReference type="NCBI Taxonomy" id="323450"/>
    <lineage>
        <taxon>Bacteria</taxon>
        <taxon>Pseudomonadati</taxon>
        <taxon>Bacteroidota</taxon>
        <taxon>Cytophagia</taxon>
        <taxon>Cytophagales</taxon>
        <taxon>Hymenobacteraceae</taxon>
        <taxon>Pontibacter</taxon>
    </lineage>
</organism>
<sequence>MRKITLSLGLFALQAFQQPATAGRTPLLTYQVNLNDRTDDHFKVTLDVKGLKPEHNMYQFAATAPGTYQTMDMGRFVRNFKAYDKRGRELQVKQVSTNQWQLSTPAKVRRITYQIAETWDTPVEKNRIYAMCGTSLEKDHALINGQGVFGYLQGLQAAPIRIKLQYPHEWQVGTALTKDKEGYYVAASFDHIVDSPILAGTLTKAETKFRDTTIDIYTYSKTGLIKSQDLLNNMTDMLEAANTFVVDFPVDRYTFLYHFENETWGAWEHSYSSEYIYKEAPLTPTYANQLTDVAAHEFFHIITPLNIHSELIEQFNFVTPTPSQHLWLYEGTTEWASDMMRLRGKMIDLPAYLEDMTEKLIFDDRMDKNYSLHKLSLTSYTPEGQKQYGNIYHRGAVVAALLDIRLLELSEGRRGLREVVNELSKDYGPKKAFSEAEFFSVFASKTYPEIEDFFNRYVKGAEALPLSDYFNKLGIVYHESAKTGAMKPYVGYGFAVADENIVFAKVDEKLQEMGLQNGDVLVAFNGINITFENAQQEVKKLSAAKKGDINTYTVLRNGNKLEVKTTVLEKEEEVRHQFKINEAATPKQLALRNRWMTNL</sequence>
<dbReference type="Gene3D" id="2.60.40.3650">
    <property type="match status" value="1"/>
</dbReference>
<feature type="signal peptide" evidence="1">
    <location>
        <begin position="1"/>
        <end position="22"/>
    </location>
</feature>
<dbReference type="Pfam" id="PF05299">
    <property type="entry name" value="Peptidase_M61"/>
    <property type="match status" value="1"/>
</dbReference>
<evidence type="ECO:0000313" key="4">
    <source>
        <dbReference type="EMBL" id="ARS36035.1"/>
    </source>
</evidence>
<dbReference type="InterPro" id="IPR040756">
    <property type="entry name" value="Peptidase_M61_N"/>
</dbReference>
<keyword evidence="5" id="KW-1185">Reference proteome</keyword>
<dbReference type="InterPro" id="IPR036034">
    <property type="entry name" value="PDZ_sf"/>
</dbReference>
<keyword evidence="1" id="KW-0732">Signal</keyword>
<feature type="domain" description="Peptidase M61 N-terminal" evidence="3">
    <location>
        <begin position="29"/>
        <end position="200"/>
    </location>
</feature>
<dbReference type="Gene3D" id="2.30.42.10">
    <property type="match status" value="1"/>
</dbReference>
<feature type="domain" description="Peptidase M61 catalytic" evidence="2">
    <location>
        <begin position="291"/>
        <end position="397"/>
    </location>
</feature>